<keyword evidence="3" id="KW-1185">Reference proteome</keyword>
<organism evidence="2 3">
    <name type="scientific">Parelaphostrongylus tenuis</name>
    <name type="common">Meningeal worm</name>
    <dbReference type="NCBI Taxonomy" id="148309"/>
    <lineage>
        <taxon>Eukaryota</taxon>
        <taxon>Metazoa</taxon>
        <taxon>Ecdysozoa</taxon>
        <taxon>Nematoda</taxon>
        <taxon>Chromadorea</taxon>
        <taxon>Rhabditida</taxon>
        <taxon>Rhabditina</taxon>
        <taxon>Rhabditomorpha</taxon>
        <taxon>Strongyloidea</taxon>
        <taxon>Metastrongylidae</taxon>
        <taxon>Parelaphostrongylus</taxon>
    </lineage>
</organism>
<dbReference type="Proteomes" id="UP001196413">
    <property type="component" value="Unassembled WGS sequence"/>
</dbReference>
<evidence type="ECO:0000313" key="2">
    <source>
        <dbReference type="EMBL" id="KAJ1355848.1"/>
    </source>
</evidence>
<feature type="region of interest" description="Disordered" evidence="1">
    <location>
        <begin position="1"/>
        <end position="38"/>
    </location>
</feature>
<reference evidence="2" key="1">
    <citation type="submission" date="2021-06" db="EMBL/GenBank/DDBJ databases">
        <title>Parelaphostrongylus tenuis whole genome reference sequence.</title>
        <authorList>
            <person name="Garwood T.J."/>
            <person name="Larsen P.A."/>
            <person name="Fountain-Jones N.M."/>
            <person name="Garbe J.R."/>
            <person name="Macchietto M.G."/>
            <person name="Kania S.A."/>
            <person name="Gerhold R.W."/>
            <person name="Richards J.E."/>
            <person name="Wolf T.M."/>
        </authorList>
    </citation>
    <scope>NUCLEOTIDE SEQUENCE</scope>
    <source>
        <strain evidence="2">MNPRO001-30</strain>
        <tissue evidence="2">Meninges</tissue>
    </source>
</reference>
<dbReference type="AlphaFoldDB" id="A0AAD5MGL7"/>
<proteinExistence type="predicted"/>
<accession>A0AAD5MGL7</accession>
<dbReference type="EMBL" id="JAHQIW010002624">
    <property type="protein sequence ID" value="KAJ1355848.1"/>
    <property type="molecule type" value="Genomic_DNA"/>
</dbReference>
<evidence type="ECO:0000256" key="1">
    <source>
        <dbReference type="SAM" id="MobiDB-lite"/>
    </source>
</evidence>
<sequence length="81" mass="9489">MDANRLTKQVAEEKFRDGDTDLANQPRSGRPREIDREAIIDANEEDPTLSTWDLADDFQCPDEHMRKFTYYCIQADGKYFN</sequence>
<protein>
    <submittedName>
        <fullName evidence="2">Uncharacterized protein</fullName>
    </submittedName>
</protein>
<feature type="compositionally biased region" description="Basic and acidic residues" evidence="1">
    <location>
        <begin position="10"/>
        <end position="19"/>
    </location>
</feature>
<comment type="caution">
    <text evidence="2">The sequence shown here is derived from an EMBL/GenBank/DDBJ whole genome shotgun (WGS) entry which is preliminary data.</text>
</comment>
<gene>
    <name evidence="2" type="ORF">KIN20_013409</name>
</gene>
<name>A0AAD5MGL7_PARTN</name>
<evidence type="ECO:0000313" key="3">
    <source>
        <dbReference type="Proteomes" id="UP001196413"/>
    </source>
</evidence>